<evidence type="ECO:0000256" key="1">
    <source>
        <dbReference type="SAM" id="SignalP"/>
    </source>
</evidence>
<dbReference type="Gene3D" id="3.30.110.170">
    <property type="entry name" value="Protein of unknown function (DUF541), domain 1"/>
    <property type="match status" value="1"/>
</dbReference>
<dbReference type="Gene3D" id="3.30.70.2970">
    <property type="entry name" value="Protein of unknown function (DUF541), domain 2"/>
    <property type="match status" value="1"/>
</dbReference>
<dbReference type="GO" id="GO:0006974">
    <property type="term" value="P:DNA damage response"/>
    <property type="evidence" value="ECO:0007669"/>
    <property type="project" value="TreeGrafter"/>
</dbReference>
<accession>A0A1I3M6H7</accession>
<feature type="signal peptide" evidence="1">
    <location>
        <begin position="1"/>
        <end position="23"/>
    </location>
</feature>
<reference evidence="3" key="1">
    <citation type="submission" date="2016-10" db="EMBL/GenBank/DDBJ databases">
        <authorList>
            <person name="Varghese N."/>
            <person name="Submissions S."/>
        </authorList>
    </citation>
    <scope>NUCLEOTIDE SEQUENCE [LARGE SCALE GENOMIC DNA]</scope>
    <source>
        <strain evidence="3">DSM 21857</strain>
    </source>
</reference>
<dbReference type="AlphaFoldDB" id="A0A1I3M6H7"/>
<evidence type="ECO:0000313" key="3">
    <source>
        <dbReference type="Proteomes" id="UP000242763"/>
    </source>
</evidence>
<dbReference type="EMBL" id="FORF01000008">
    <property type="protein sequence ID" value="SFI92537.1"/>
    <property type="molecule type" value="Genomic_DNA"/>
</dbReference>
<evidence type="ECO:0000313" key="2">
    <source>
        <dbReference type="EMBL" id="SFI92537.1"/>
    </source>
</evidence>
<dbReference type="PANTHER" id="PTHR34387">
    <property type="entry name" value="SLR1258 PROTEIN"/>
    <property type="match status" value="1"/>
</dbReference>
<feature type="chain" id="PRO_5017440526" description="26 kDa periplasmic immunogenic protein" evidence="1">
    <location>
        <begin position="24"/>
        <end position="244"/>
    </location>
</feature>
<gene>
    <name evidence="2" type="ORF">SAMN03080618_01684</name>
</gene>
<dbReference type="InterPro" id="IPR007497">
    <property type="entry name" value="SIMPL/DUF541"/>
</dbReference>
<name>A0A1I3M6H7_9HYPH</name>
<dbReference type="RefSeq" id="WP_091520921.1">
    <property type="nucleotide sequence ID" value="NZ_FORF01000008.1"/>
</dbReference>
<dbReference type="Proteomes" id="UP000242763">
    <property type="component" value="Unassembled WGS sequence"/>
</dbReference>
<evidence type="ECO:0008006" key="4">
    <source>
        <dbReference type="Google" id="ProtNLM"/>
    </source>
</evidence>
<dbReference type="OrthoDB" id="9813144at2"/>
<protein>
    <recommendedName>
        <fullName evidence="4">26 kDa periplasmic immunogenic protein</fullName>
    </recommendedName>
</protein>
<dbReference type="PANTHER" id="PTHR34387:SF1">
    <property type="entry name" value="PERIPLASMIC IMMUNOGENIC PROTEIN"/>
    <property type="match status" value="1"/>
</dbReference>
<keyword evidence="3" id="KW-1185">Reference proteome</keyword>
<keyword evidence="1" id="KW-0732">Signal</keyword>
<dbReference type="InterPro" id="IPR052022">
    <property type="entry name" value="26kDa_periplasmic_antigen"/>
</dbReference>
<proteinExistence type="predicted"/>
<sequence>MKLKHASLLLLGAALAFPTIAAAQEQRPTPRILVTGQGETSIAPDMAVVTLAVMREAETARQALDQNNDAMGNVIAAMKEHGIEPRDLQTAGLQINPRYVYPKDNDGEQQPRIVAYQVSNTLTIRVRNIAKVGEIIDQSVSLGVNQGGSISFVHDDPSAAMTQARIRAVEDAMARAGTLAKAAGVSLGSVLEMSEQSYAPPPMPIGAKALRMEAAAADAVPVEAGENTYRVQVNVTFEIGKAAE</sequence>
<organism evidence="2 3">
    <name type="scientific">Aquamicrobium aerolatum DSM 21857</name>
    <dbReference type="NCBI Taxonomy" id="1121003"/>
    <lineage>
        <taxon>Bacteria</taxon>
        <taxon>Pseudomonadati</taxon>
        <taxon>Pseudomonadota</taxon>
        <taxon>Alphaproteobacteria</taxon>
        <taxon>Hyphomicrobiales</taxon>
        <taxon>Phyllobacteriaceae</taxon>
        <taxon>Aerobium</taxon>
    </lineage>
</organism>
<dbReference type="Pfam" id="PF04402">
    <property type="entry name" value="SIMPL"/>
    <property type="match status" value="1"/>
</dbReference>